<feature type="domain" description="Prohead serine protease" evidence="4">
    <location>
        <begin position="11"/>
        <end position="166"/>
    </location>
</feature>
<keyword evidence="2 5" id="KW-0645">Protease</keyword>
<dbReference type="NCBIfam" id="TIGR01543">
    <property type="entry name" value="proheadase_HK97"/>
    <property type="match status" value="1"/>
</dbReference>
<evidence type="ECO:0000256" key="2">
    <source>
        <dbReference type="ARBA" id="ARBA00022670"/>
    </source>
</evidence>
<proteinExistence type="predicted"/>
<reference evidence="5 6" key="1">
    <citation type="submission" date="2021-10" db="EMBL/GenBank/DDBJ databases">
        <title>Streptomyces sp. strain SMC 277, a novel streptomycete isolated from soil.</title>
        <authorList>
            <person name="Chanama M."/>
        </authorList>
    </citation>
    <scope>NUCLEOTIDE SEQUENCE [LARGE SCALE GENOMIC DNA]</scope>
    <source>
        <strain evidence="5 6">SMC 277</strain>
    </source>
</reference>
<dbReference type="InterPro" id="IPR054613">
    <property type="entry name" value="Peptidase_S78_dom"/>
</dbReference>
<dbReference type="RefSeq" id="WP_226726325.1">
    <property type="nucleotide sequence ID" value="NZ_JAJAUY010000023.1"/>
</dbReference>
<dbReference type="Proteomes" id="UP001199054">
    <property type="component" value="Unassembled WGS sequence"/>
</dbReference>
<keyword evidence="1" id="KW-1188">Viral release from host cell</keyword>
<protein>
    <submittedName>
        <fullName evidence="5">HK97 family phage prohead protease</fullName>
    </submittedName>
</protein>
<evidence type="ECO:0000313" key="6">
    <source>
        <dbReference type="Proteomes" id="UP001199054"/>
    </source>
</evidence>
<keyword evidence="6" id="KW-1185">Reference proteome</keyword>
<dbReference type="GO" id="GO:0008233">
    <property type="term" value="F:peptidase activity"/>
    <property type="evidence" value="ECO:0007669"/>
    <property type="project" value="UniProtKB-KW"/>
</dbReference>
<accession>A0ABS8B4F1</accession>
<dbReference type="GO" id="GO:0006508">
    <property type="term" value="P:proteolysis"/>
    <property type="evidence" value="ECO:0007669"/>
    <property type="project" value="UniProtKB-KW"/>
</dbReference>
<dbReference type="InterPro" id="IPR006433">
    <property type="entry name" value="Prohead_protease"/>
</dbReference>
<evidence type="ECO:0000259" key="4">
    <source>
        <dbReference type="Pfam" id="PF04586"/>
    </source>
</evidence>
<sequence>MEMERRAVPTEFEVRSEGGKFNFYGYALKWDARSQNLGGFRERVAQGATSDSIGRDDIRALFNHDPNLILGRNRSGTLRLSEDSDGLHYEVDMPDTTYARDLATAMERGDVTQSSFGFKTAGPEGDAWAEDDDGFPLRTLQKIALFDVSPVTYPAYADSTSGVGSRALQLLAERRGLSVARLDSPEAIRAAIRDGDVSALSEARTAFPRYGLPTDPVAALAALSPLFLPRN</sequence>
<gene>
    <name evidence="5" type="ORF">LG632_08885</name>
</gene>
<organism evidence="5 6">
    <name type="scientific">Streptomyces antimicrobicus</name>
    <dbReference type="NCBI Taxonomy" id="2883108"/>
    <lineage>
        <taxon>Bacteria</taxon>
        <taxon>Bacillati</taxon>
        <taxon>Actinomycetota</taxon>
        <taxon>Actinomycetes</taxon>
        <taxon>Kitasatosporales</taxon>
        <taxon>Streptomycetaceae</taxon>
        <taxon>Streptomyces</taxon>
    </lineage>
</organism>
<evidence type="ECO:0000256" key="1">
    <source>
        <dbReference type="ARBA" id="ARBA00022612"/>
    </source>
</evidence>
<name>A0ABS8B4F1_9ACTN</name>
<keyword evidence="3" id="KW-0378">Hydrolase</keyword>
<evidence type="ECO:0000256" key="3">
    <source>
        <dbReference type="ARBA" id="ARBA00022801"/>
    </source>
</evidence>
<dbReference type="Pfam" id="PF04586">
    <property type="entry name" value="Peptidase_S78"/>
    <property type="match status" value="1"/>
</dbReference>
<evidence type="ECO:0000313" key="5">
    <source>
        <dbReference type="EMBL" id="MCB5179500.1"/>
    </source>
</evidence>
<comment type="caution">
    <text evidence="5">The sequence shown here is derived from an EMBL/GenBank/DDBJ whole genome shotgun (WGS) entry which is preliminary data.</text>
</comment>
<dbReference type="EMBL" id="JAJAUY010000023">
    <property type="protein sequence ID" value="MCB5179500.1"/>
    <property type="molecule type" value="Genomic_DNA"/>
</dbReference>